<organism evidence="1 2">
    <name type="scientific">Gloeothece verrucosa (strain PCC 7822)</name>
    <name type="common">Cyanothece sp. (strain PCC 7822)</name>
    <dbReference type="NCBI Taxonomy" id="497965"/>
    <lineage>
        <taxon>Bacteria</taxon>
        <taxon>Bacillati</taxon>
        <taxon>Cyanobacteriota</taxon>
        <taxon>Cyanophyceae</taxon>
        <taxon>Oscillatoriophycideae</taxon>
        <taxon>Chroococcales</taxon>
        <taxon>Aphanothecaceae</taxon>
        <taxon>Gloeothece</taxon>
        <taxon>Gloeothece verrucosa</taxon>
    </lineage>
</organism>
<dbReference type="HOGENOM" id="CLU_138991_0_0_3"/>
<gene>
    <name evidence="1" type="ordered locus">Cyan7822_2965</name>
</gene>
<dbReference type="EMBL" id="CP002198">
    <property type="protein sequence ID" value="ADN14922.1"/>
    <property type="molecule type" value="Genomic_DNA"/>
</dbReference>
<dbReference type="KEGG" id="cyj:Cyan7822_2965"/>
<sequence length="116" mass="13236">MNSTSERRIVKRTVAFCQVLDLDHNFLGITFDLTLEGICLSLPNSFSSEINFFVILKPTHADNIPEVIIKVQPIWRKKNHSEYDEIGGKIIQIWPEDIFKALLIYYEKGGPCGLIA</sequence>
<evidence type="ECO:0000313" key="2">
    <source>
        <dbReference type="Proteomes" id="UP000008206"/>
    </source>
</evidence>
<dbReference type="Proteomes" id="UP000008206">
    <property type="component" value="Chromosome"/>
</dbReference>
<dbReference type="RefSeq" id="WP_013323015.1">
    <property type="nucleotide sequence ID" value="NC_014501.1"/>
</dbReference>
<reference evidence="2" key="1">
    <citation type="journal article" date="2011" name="MBio">
        <title>Novel metabolic attributes of the genus Cyanothece, comprising a group of unicellular nitrogen-fixing Cyanobacteria.</title>
        <authorList>
            <person name="Bandyopadhyay A."/>
            <person name="Elvitigala T."/>
            <person name="Welsh E."/>
            <person name="Stockel J."/>
            <person name="Liberton M."/>
            <person name="Min H."/>
            <person name="Sherman L.A."/>
            <person name="Pakrasi H.B."/>
        </authorList>
    </citation>
    <scope>NUCLEOTIDE SEQUENCE [LARGE SCALE GENOMIC DNA]</scope>
    <source>
        <strain evidence="2">PCC 7822</strain>
    </source>
</reference>
<name>E0U8Q8_GLOV7</name>
<evidence type="ECO:0000313" key="1">
    <source>
        <dbReference type="EMBL" id="ADN14922.1"/>
    </source>
</evidence>
<dbReference type="OrthoDB" id="425327at2"/>
<accession>E0U8Q8</accession>
<dbReference type="STRING" id="497965.Cyan7822_2965"/>
<keyword evidence="2" id="KW-1185">Reference proteome</keyword>
<dbReference type="eggNOG" id="ENOG503344V">
    <property type="taxonomic scope" value="Bacteria"/>
</dbReference>
<dbReference type="AlphaFoldDB" id="E0U8Q8"/>
<proteinExistence type="predicted"/>
<evidence type="ECO:0008006" key="3">
    <source>
        <dbReference type="Google" id="ProtNLM"/>
    </source>
</evidence>
<protein>
    <recommendedName>
        <fullName evidence="3">PilZ domain-containing protein</fullName>
    </recommendedName>
</protein>